<dbReference type="GO" id="GO:0005829">
    <property type="term" value="C:cytosol"/>
    <property type="evidence" value="ECO:0007669"/>
    <property type="project" value="GOC"/>
</dbReference>
<comment type="subcellular location">
    <subcellularLocation>
        <location evidence="2">Endosome membrane</location>
        <topology evidence="2">Peripheral membrane protein</topology>
    </subcellularLocation>
    <subcellularLocation>
        <location evidence="1">Golgi apparatus</location>
        <location evidence="1">trans-Golgi network membrane</location>
        <topology evidence="1">Peripheral membrane protein</topology>
    </subcellularLocation>
</comment>
<protein>
    <submittedName>
        <fullName evidence="10">Uncharacterized protein</fullName>
    </submittedName>
</protein>
<dbReference type="PANTHER" id="PTHR12820">
    <property type="entry name" value="VACUOLAR SORTING PROTEIN 53"/>
    <property type="match status" value="1"/>
</dbReference>
<dbReference type="PANTHER" id="PTHR12820:SF0">
    <property type="entry name" value="VACUOLAR PROTEIN SORTING-ASSOCIATED PROTEIN 53 HOMOLOG"/>
    <property type="match status" value="1"/>
</dbReference>
<evidence type="ECO:0000256" key="6">
    <source>
        <dbReference type="ARBA" id="ARBA00023136"/>
    </source>
</evidence>
<gene>
    <name evidence="9" type="ORF">PCAR00345_LOCUS20944</name>
    <name evidence="10" type="ORF">PCAR00345_LOCUS20945</name>
</gene>
<evidence type="ECO:0000256" key="1">
    <source>
        <dbReference type="ARBA" id="ARBA00004150"/>
    </source>
</evidence>
<organism evidence="10">
    <name type="scientific">Chrysotila carterae</name>
    <name type="common">Marine alga</name>
    <name type="synonym">Syracosphaera carterae</name>
    <dbReference type="NCBI Taxonomy" id="13221"/>
    <lineage>
        <taxon>Eukaryota</taxon>
        <taxon>Haptista</taxon>
        <taxon>Haptophyta</taxon>
        <taxon>Prymnesiophyceae</taxon>
        <taxon>Isochrysidales</taxon>
        <taxon>Isochrysidaceae</taxon>
        <taxon>Chrysotila</taxon>
    </lineage>
</organism>
<proteinExistence type="inferred from homology"/>
<feature type="domain" description="Vps53 C-terminal" evidence="8">
    <location>
        <begin position="638"/>
        <end position="715"/>
    </location>
</feature>
<evidence type="ECO:0000313" key="10">
    <source>
        <dbReference type="EMBL" id="CAE0768333.1"/>
    </source>
</evidence>
<evidence type="ECO:0000256" key="5">
    <source>
        <dbReference type="ARBA" id="ARBA00023034"/>
    </source>
</evidence>
<dbReference type="Pfam" id="PF16854">
    <property type="entry name" value="VPS53_C"/>
    <property type="match status" value="1"/>
</dbReference>
<dbReference type="EMBL" id="HBIZ01032871">
    <property type="protein sequence ID" value="CAE0768333.1"/>
    <property type="molecule type" value="Transcribed_RNA"/>
</dbReference>
<dbReference type="EMBL" id="HBIZ01032870">
    <property type="protein sequence ID" value="CAE0768332.1"/>
    <property type="molecule type" value="Transcribed_RNA"/>
</dbReference>
<evidence type="ECO:0000259" key="8">
    <source>
        <dbReference type="Pfam" id="PF16854"/>
    </source>
</evidence>
<keyword evidence="4" id="KW-0967">Endosome</keyword>
<keyword evidence="5" id="KW-0333">Golgi apparatus</keyword>
<dbReference type="InterPro" id="IPR039766">
    <property type="entry name" value="Vps53"/>
</dbReference>
<keyword evidence="6" id="KW-0472">Membrane</keyword>
<dbReference type="AlphaFoldDB" id="A0A6S9XVV8"/>
<evidence type="ECO:0000256" key="2">
    <source>
        <dbReference type="ARBA" id="ARBA00004481"/>
    </source>
</evidence>
<sequence length="748" mass="83166">MTLQFSPALESALASLNPSSDPLDEPDFNPTAHINKLFPSEDALARIDSYATELESTLTALDEEVLRTVRAQTSAGAAARRDLEAGKAAMGELFTKVREIKGKAERSEQMVHDICADIKSLDYAKRHLTLTITALKRLQMLVTATEQLSVMTSERMYTNAADLLQAVNQLLLHFVSYKGIKKIDEQTERVAELRDTLRAQVFADFNQLSSQEGTPAHSQLETLSGACAVVDALGPDVRREMLSWFSNWQFAPYKHAFQPYGEAGSLDKTELRYTWHRQFLKQYDELYTTLFPPSWKVALVITREYCTITRHHLDEILDQSRGALDVAVLTHALQKTIEFEKEMAARFEATAMEGEGEEGEEGEDKATADTGHDLVGSISGCFDSYMSIYVSLEDKSISEALTKLIAEETWTAAAAGRADSRVFNSSKELMIALKRSFKRGTALHMSAVLLELTKVWAKQLRTYAKTVEARLPPVQQPTDPALPPVCNLDQETQQKVCAVVNTSKYCHETTAQLEDSIIKVIDADVAEHVDLSGVKEEFQGVVTHGMRVLVAALETRAAPALAQMPKLKWDAMEELSEDTSPYMLEIVGKAREMMPALGEALMPIYVRFFCDKFVESFVPRFIGHIYNCKGIGMVGAQQMQVDVGTLKQTLVDLPTLGQATPTTFYTRMVTEELAKAELVLKLVQTPEEMLEVAVKEMRTSGTKINLGKILELKGLKRADSERLTEAYNLMTGSASEGGKKIKKLFNLS</sequence>
<feature type="domain" description="Vps53 N-terminal" evidence="7">
    <location>
        <begin position="26"/>
        <end position="408"/>
    </location>
</feature>
<evidence type="ECO:0000259" key="7">
    <source>
        <dbReference type="Pfam" id="PF04100"/>
    </source>
</evidence>
<dbReference type="Pfam" id="PF04100">
    <property type="entry name" value="Vps53_N"/>
    <property type="match status" value="1"/>
</dbReference>
<comment type="similarity">
    <text evidence="3">Belongs to the VPS53 family.</text>
</comment>
<name>A0A6S9XVV8_CHRCT</name>
<dbReference type="InterPro" id="IPR031745">
    <property type="entry name" value="Vps53_C"/>
</dbReference>
<dbReference type="GO" id="GO:0000938">
    <property type="term" value="C:GARP complex"/>
    <property type="evidence" value="ECO:0007669"/>
    <property type="project" value="InterPro"/>
</dbReference>
<evidence type="ECO:0000256" key="4">
    <source>
        <dbReference type="ARBA" id="ARBA00022753"/>
    </source>
</evidence>
<dbReference type="GO" id="GO:0010008">
    <property type="term" value="C:endosome membrane"/>
    <property type="evidence" value="ECO:0007669"/>
    <property type="project" value="UniProtKB-SubCell"/>
</dbReference>
<evidence type="ECO:0000256" key="3">
    <source>
        <dbReference type="ARBA" id="ARBA00008628"/>
    </source>
</evidence>
<evidence type="ECO:0000313" key="9">
    <source>
        <dbReference type="EMBL" id="CAE0768332.1"/>
    </source>
</evidence>
<accession>A0A6S9XVV8</accession>
<dbReference type="GO" id="GO:0042147">
    <property type="term" value="P:retrograde transport, endosome to Golgi"/>
    <property type="evidence" value="ECO:0007669"/>
    <property type="project" value="InterPro"/>
</dbReference>
<dbReference type="InterPro" id="IPR007234">
    <property type="entry name" value="Vps53_N"/>
</dbReference>
<reference evidence="10" key="1">
    <citation type="submission" date="2021-01" db="EMBL/GenBank/DDBJ databases">
        <authorList>
            <person name="Corre E."/>
            <person name="Pelletier E."/>
            <person name="Niang G."/>
            <person name="Scheremetjew M."/>
            <person name="Finn R."/>
            <person name="Kale V."/>
            <person name="Holt S."/>
            <person name="Cochrane G."/>
            <person name="Meng A."/>
            <person name="Brown T."/>
            <person name="Cohen L."/>
        </authorList>
    </citation>
    <scope>NUCLEOTIDE SEQUENCE</scope>
    <source>
        <strain evidence="10">CCMP645</strain>
    </source>
</reference>